<proteinExistence type="predicted"/>
<reference evidence="1 2" key="1">
    <citation type="submission" date="2023-01" db="EMBL/GenBank/DDBJ databases">
        <title>Novel diversity within Roseofilum (Cyanobacteria; Desertifilaceae) from marine benthic mats with descriptions of four novel species.</title>
        <authorList>
            <person name="Wang Y."/>
            <person name="Berthold D.E."/>
            <person name="Hu J."/>
            <person name="Lefler F.W."/>
            <person name="Laughinghouse H.D. IV."/>
        </authorList>
    </citation>
    <scope>NUCLEOTIDE SEQUENCE [LARGE SCALE GENOMIC DNA]</scope>
    <source>
        <strain evidence="1 2">BLCC-M114</strain>
    </source>
</reference>
<dbReference type="EMBL" id="JAQOSO010000004">
    <property type="protein sequence ID" value="MDJ1172770.1"/>
    <property type="molecule type" value="Genomic_DNA"/>
</dbReference>
<dbReference type="RefSeq" id="WP_283765150.1">
    <property type="nucleotide sequence ID" value="NZ_JAQOSO010000004.1"/>
</dbReference>
<accession>A0ABT7B0S4</accession>
<name>A0ABT7B0S4_9CYAN</name>
<organism evidence="1 2">
    <name type="scientific">Roseofilum capinflatum BLCC-M114</name>
    <dbReference type="NCBI Taxonomy" id="3022440"/>
    <lineage>
        <taxon>Bacteria</taxon>
        <taxon>Bacillati</taxon>
        <taxon>Cyanobacteriota</taxon>
        <taxon>Cyanophyceae</taxon>
        <taxon>Desertifilales</taxon>
        <taxon>Desertifilaceae</taxon>
        <taxon>Roseofilum</taxon>
        <taxon>Roseofilum capinflatum</taxon>
    </lineage>
</organism>
<evidence type="ECO:0000313" key="2">
    <source>
        <dbReference type="Proteomes" id="UP001235849"/>
    </source>
</evidence>
<protein>
    <submittedName>
        <fullName evidence="1">Uncharacterized protein</fullName>
    </submittedName>
</protein>
<comment type="caution">
    <text evidence="1">The sequence shown here is derived from an EMBL/GenBank/DDBJ whole genome shotgun (WGS) entry which is preliminary data.</text>
</comment>
<keyword evidence="2" id="KW-1185">Reference proteome</keyword>
<gene>
    <name evidence="1" type="ORF">PMG25_01545</name>
</gene>
<dbReference type="Proteomes" id="UP001235849">
    <property type="component" value="Unassembled WGS sequence"/>
</dbReference>
<evidence type="ECO:0000313" key="1">
    <source>
        <dbReference type="EMBL" id="MDJ1172770.1"/>
    </source>
</evidence>
<sequence>MMTRTQWLNALLNFNQTLGEIVPHLRDFGWDSDTPLVVLNRQHLCSILQRC</sequence>